<gene>
    <name evidence="1" type="ORF">FC44_GL001332</name>
</gene>
<protein>
    <submittedName>
        <fullName evidence="1">Transcriptional regulator</fullName>
    </submittedName>
</protein>
<evidence type="ECO:0000313" key="2">
    <source>
        <dbReference type="Proteomes" id="UP000051735"/>
    </source>
</evidence>
<reference evidence="1 2" key="1">
    <citation type="journal article" date="2015" name="Genome Announc.">
        <title>Expanding the biotechnology potential of lactobacilli through comparative genomics of 213 strains and associated genera.</title>
        <authorList>
            <person name="Sun Z."/>
            <person name="Harris H.M."/>
            <person name="McCann A."/>
            <person name="Guo C."/>
            <person name="Argimon S."/>
            <person name="Zhang W."/>
            <person name="Yang X."/>
            <person name="Jeffery I.B."/>
            <person name="Cooney J.C."/>
            <person name="Kagawa T.F."/>
            <person name="Liu W."/>
            <person name="Song Y."/>
            <person name="Salvetti E."/>
            <person name="Wrobel A."/>
            <person name="Rasinkangas P."/>
            <person name="Parkhill J."/>
            <person name="Rea M.C."/>
            <person name="O'Sullivan O."/>
            <person name="Ritari J."/>
            <person name="Douillard F.P."/>
            <person name="Paul Ross R."/>
            <person name="Yang R."/>
            <person name="Briner A.E."/>
            <person name="Felis G.E."/>
            <person name="de Vos W.M."/>
            <person name="Barrangou R."/>
            <person name="Klaenhammer T.R."/>
            <person name="Caufield P.W."/>
            <person name="Cui Y."/>
            <person name="Zhang H."/>
            <person name="O'Toole P.W."/>
        </authorList>
    </citation>
    <scope>NUCLEOTIDE SEQUENCE [LARGE SCALE GENOMIC DNA]</scope>
    <source>
        <strain evidence="1 2">DSM 6629</strain>
    </source>
</reference>
<dbReference type="InterPro" id="IPR011990">
    <property type="entry name" value="TPR-like_helical_dom_sf"/>
</dbReference>
<comment type="caution">
    <text evidence="1">The sequence shown here is derived from an EMBL/GenBank/DDBJ whole genome shotgun (WGS) entry which is preliminary data.</text>
</comment>
<dbReference type="Proteomes" id="UP000051735">
    <property type="component" value="Unassembled WGS sequence"/>
</dbReference>
<keyword evidence="2" id="KW-1185">Reference proteome</keyword>
<proteinExistence type="predicted"/>
<organism evidence="1 2">
    <name type="scientific">Lactobacillus intestinalis DSM 6629</name>
    <dbReference type="NCBI Taxonomy" id="1423761"/>
    <lineage>
        <taxon>Bacteria</taxon>
        <taxon>Bacillati</taxon>
        <taxon>Bacillota</taxon>
        <taxon>Bacilli</taxon>
        <taxon>Lactobacillales</taxon>
        <taxon>Lactobacillaceae</taxon>
        <taxon>Lactobacillus</taxon>
    </lineage>
</organism>
<dbReference type="CDD" id="cd00093">
    <property type="entry name" value="HTH_XRE"/>
    <property type="match status" value="1"/>
</dbReference>
<dbReference type="RefSeq" id="WP_057809138.1">
    <property type="nucleotide sequence ID" value="NZ_AZGN01000003.1"/>
</dbReference>
<dbReference type="InterPro" id="IPR053163">
    <property type="entry name" value="HTH-type_regulator_Rgg"/>
</dbReference>
<dbReference type="InterPro" id="IPR001387">
    <property type="entry name" value="Cro/C1-type_HTH"/>
</dbReference>
<evidence type="ECO:0000313" key="1">
    <source>
        <dbReference type="EMBL" id="KRM34618.1"/>
    </source>
</evidence>
<accession>A0ABR5PTF6</accession>
<dbReference type="Gene3D" id="1.25.40.10">
    <property type="entry name" value="Tetratricopeptide repeat domain"/>
    <property type="match status" value="1"/>
</dbReference>
<dbReference type="InterPro" id="IPR010982">
    <property type="entry name" value="Lambda_DNA-bd_dom_sf"/>
</dbReference>
<dbReference type="GeneID" id="75115822"/>
<dbReference type="PANTHER" id="PTHR37038">
    <property type="entry name" value="TRANSCRIPTIONAL REGULATOR-RELATED"/>
    <property type="match status" value="1"/>
</dbReference>
<name>A0ABR5PTF6_9LACO</name>
<dbReference type="EMBL" id="AZGN01000003">
    <property type="protein sequence ID" value="KRM34618.1"/>
    <property type="molecule type" value="Genomic_DNA"/>
</dbReference>
<dbReference type="SUPFAM" id="SSF47413">
    <property type="entry name" value="lambda repressor-like DNA-binding domains"/>
    <property type="match status" value="1"/>
</dbReference>
<sequence length="266" mass="31108">MTIGEALKEERENLGLSRYKFSKGVVDRKFYGKVEENNGVLSSEKLIQLLQKNNIDFAQFFEKVKSNENLEAERLDKAMRVAFEKKDVNECKQVCQSIMKLKGQRILKLRAIVAIAYLDKKLDDLDENIRKEIVEEIYKSNNITQNVSIIRLFANTMPILSNEQLNILVSEFLRKAKKSKPKSEIEGRRIAVLLNNYLVSCYERKINIDLVDDSMEYLMQMKDVHLLVYKEVGKFYFELIKGNRNEAKKIRHNLVDWGYQKLADTL</sequence>